<protein>
    <recommendedName>
        <fullName evidence="11">Glycosyltransferase RgtA/B/C/D-like domain-containing protein</fullName>
    </recommendedName>
</protein>
<dbReference type="EMBL" id="CP006734">
    <property type="protein sequence ID" value="AGW42409.1"/>
    <property type="molecule type" value="Genomic_DNA"/>
</dbReference>
<feature type="transmembrane region" description="Helical" evidence="8">
    <location>
        <begin position="274"/>
        <end position="294"/>
    </location>
</feature>
<feature type="transmembrane region" description="Helical" evidence="8">
    <location>
        <begin position="186"/>
        <end position="213"/>
    </location>
</feature>
<evidence type="ECO:0000256" key="8">
    <source>
        <dbReference type="SAM" id="Phobius"/>
    </source>
</evidence>
<feature type="transmembrane region" description="Helical" evidence="8">
    <location>
        <begin position="147"/>
        <end position="166"/>
    </location>
</feature>
<dbReference type="HOGENOM" id="CLU_024191_0_0_11"/>
<keyword evidence="6 8" id="KW-1133">Transmembrane helix</keyword>
<reference evidence="9 10" key="1">
    <citation type="journal article" date="2013" name="Genome Announc.">
        <title>Complete Genome Sequence of Leifsonia xyli subsp. cynodontis Strain DSM46306, a Gram-Positive Bacterial Pathogen of Grasses.</title>
        <authorList>
            <person name="Monteiro-Vitorello C.B."/>
            <person name="Zerillo M.M."/>
            <person name="Van Sluys M.A."/>
            <person name="Camargo L.E."/>
            <person name="Kitajima J.P."/>
        </authorList>
    </citation>
    <scope>NUCLEOTIDE SEQUENCE [LARGE SCALE GENOMIC DNA]</scope>
    <source>
        <strain evidence="9 10">DSM 46306</strain>
    </source>
</reference>
<evidence type="ECO:0000256" key="6">
    <source>
        <dbReference type="ARBA" id="ARBA00022989"/>
    </source>
</evidence>
<feature type="transmembrane region" description="Helical" evidence="8">
    <location>
        <begin position="353"/>
        <end position="372"/>
    </location>
</feature>
<proteinExistence type="predicted"/>
<dbReference type="eggNOG" id="COG5305">
    <property type="taxonomic scope" value="Bacteria"/>
</dbReference>
<evidence type="ECO:0000256" key="3">
    <source>
        <dbReference type="ARBA" id="ARBA00022676"/>
    </source>
</evidence>
<feature type="transmembrane region" description="Helical" evidence="8">
    <location>
        <begin position="315"/>
        <end position="341"/>
    </location>
</feature>
<feature type="transmembrane region" description="Helical" evidence="8">
    <location>
        <begin position="123"/>
        <end position="140"/>
    </location>
</feature>
<keyword evidence="7 8" id="KW-0472">Membrane</keyword>
<evidence type="ECO:0000313" key="9">
    <source>
        <dbReference type="EMBL" id="AGW42409.1"/>
    </source>
</evidence>
<feature type="transmembrane region" description="Helical" evidence="8">
    <location>
        <begin position="220"/>
        <end position="243"/>
    </location>
</feature>
<keyword evidence="10" id="KW-1185">Reference proteome</keyword>
<dbReference type="PATRIC" id="fig|1389489.3.peg.2371"/>
<organism evidence="9 10">
    <name type="scientific">Leifsonia xyli subsp. cynodontis DSM 46306</name>
    <dbReference type="NCBI Taxonomy" id="1389489"/>
    <lineage>
        <taxon>Bacteria</taxon>
        <taxon>Bacillati</taxon>
        <taxon>Actinomycetota</taxon>
        <taxon>Actinomycetes</taxon>
        <taxon>Micrococcales</taxon>
        <taxon>Microbacteriaceae</taxon>
        <taxon>Leifsonia</taxon>
    </lineage>
</organism>
<name>U3PA80_LEIXC</name>
<feature type="transmembrane region" description="Helical" evidence="8">
    <location>
        <begin position="68"/>
        <end position="87"/>
    </location>
</feature>
<dbReference type="KEGG" id="lxy:O159_24720"/>
<dbReference type="GO" id="GO:0005886">
    <property type="term" value="C:plasma membrane"/>
    <property type="evidence" value="ECO:0007669"/>
    <property type="project" value="UniProtKB-SubCell"/>
</dbReference>
<keyword evidence="5 8" id="KW-0812">Transmembrane</keyword>
<feature type="transmembrane region" description="Helical" evidence="8">
    <location>
        <begin position="99"/>
        <end position="117"/>
    </location>
</feature>
<evidence type="ECO:0008006" key="11">
    <source>
        <dbReference type="Google" id="ProtNLM"/>
    </source>
</evidence>
<dbReference type="GO" id="GO:0016763">
    <property type="term" value="F:pentosyltransferase activity"/>
    <property type="evidence" value="ECO:0007669"/>
    <property type="project" value="TreeGrafter"/>
</dbReference>
<keyword evidence="4" id="KW-0808">Transferase</keyword>
<dbReference type="PANTHER" id="PTHR33908">
    <property type="entry name" value="MANNOSYLTRANSFERASE YKCB-RELATED"/>
    <property type="match status" value="1"/>
</dbReference>
<feature type="transmembrane region" description="Helical" evidence="8">
    <location>
        <begin position="379"/>
        <end position="399"/>
    </location>
</feature>
<dbReference type="Proteomes" id="UP000016743">
    <property type="component" value="Chromosome"/>
</dbReference>
<comment type="subcellular location">
    <subcellularLocation>
        <location evidence="1">Cell membrane</location>
        <topology evidence="1">Multi-pass membrane protein</topology>
    </subcellularLocation>
</comment>
<evidence type="ECO:0000313" key="10">
    <source>
        <dbReference type="Proteomes" id="UP000016743"/>
    </source>
</evidence>
<keyword evidence="3" id="KW-0328">Glycosyltransferase</keyword>
<dbReference type="GO" id="GO:0009103">
    <property type="term" value="P:lipopolysaccharide biosynthetic process"/>
    <property type="evidence" value="ECO:0007669"/>
    <property type="project" value="UniProtKB-ARBA"/>
</dbReference>
<dbReference type="RefSeq" id="WP_021755880.1">
    <property type="nucleotide sequence ID" value="NC_022438.1"/>
</dbReference>
<evidence type="ECO:0000256" key="7">
    <source>
        <dbReference type="ARBA" id="ARBA00023136"/>
    </source>
</evidence>
<evidence type="ECO:0000256" key="2">
    <source>
        <dbReference type="ARBA" id="ARBA00022475"/>
    </source>
</evidence>
<sequence length="535" mass="56975">MSTVVDRSKNVIPGPPTALPPQTRAIAVAFGLIATAVSAAGSGVPSLWGDEAASLLSAQRPLPSLLRMLTHVDAVHGLYYLGLHGWIRLVGDSPFAIRFPNAVAIGLAVAAITVLASRHGGPVAAIAASIAGTVLPRLTYAGEEARSFAFTAAAAGWLTLLLVWLIDGRGRDAPARAQRWRWALYAAGMTVASYLFLYFASMLVAHLGILVFARASRPVLRAWAISAGAVLLVLSPLALLAFFERRQIAYLGRETLNPQQLLAEPWFGSVWDTMAAWAAILLALGGGLLLWRRAGGRFRPGRAAARTGTEPPQTATLSTTVVAGCWLVLPTAVLFLANLVFPLYTPRYSTFTAPAAALLVAEGVLLAARLLASRSRVPMAAAAGAGLLAFAAICLPAYLSQRGPYSKANSDWSEVSAAIGEYARPGDAVVFDESTRPSRRPRLAARTYPAGFAAVKDVTLRTPFAENIGWEDKAYSVPEAAALGRFDGVRRVWLIEDDEDGNLSDYGLADLETLGFEETGLRVPTHRTLLIELSR</sequence>
<keyword evidence="2" id="KW-1003">Cell membrane</keyword>
<accession>U3PA80</accession>
<dbReference type="STRING" id="1389489.O159_24720"/>
<dbReference type="PANTHER" id="PTHR33908:SF3">
    <property type="entry name" value="UNDECAPRENYL PHOSPHATE-ALPHA-4-AMINO-4-DEOXY-L-ARABINOSE ARABINOSYL TRANSFERASE"/>
    <property type="match status" value="1"/>
</dbReference>
<evidence type="ECO:0000256" key="5">
    <source>
        <dbReference type="ARBA" id="ARBA00022692"/>
    </source>
</evidence>
<dbReference type="GO" id="GO:0010041">
    <property type="term" value="P:response to iron(III) ion"/>
    <property type="evidence" value="ECO:0007669"/>
    <property type="project" value="TreeGrafter"/>
</dbReference>
<dbReference type="AlphaFoldDB" id="U3PA80"/>
<evidence type="ECO:0000256" key="4">
    <source>
        <dbReference type="ARBA" id="ARBA00022679"/>
    </source>
</evidence>
<gene>
    <name evidence="9" type="ORF">O159_24720</name>
</gene>
<dbReference type="OrthoDB" id="5318634at2"/>
<evidence type="ECO:0000256" key="1">
    <source>
        <dbReference type="ARBA" id="ARBA00004651"/>
    </source>
</evidence>
<feature type="transmembrane region" description="Helical" evidence="8">
    <location>
        <begin position="25"/>
        <end position="48"/>
    </location>
</feature>
<dbReference type="InterPro" id="IPR050297">
    <property type="entry name" value="LipidA_mod_glycosyltrf_83"/>
</dbReference>